<accession>A0ABM1EBQ5</accession>
<evidence type="ECO:0000313" key="2">
    <source>
        <dbReference type="Proteomes" id="UP000695022"/>
    </source>
</evidence>
<keyword evidence="2" id="KW-1185">Reference proteome</keyword>
<protein>
    <submittedName>
        <fullName evidence="3">Proline-rich antigen homolog</fullName>
    </submittedName>
</protein>
<proteinExistence type="predicted"/>
<sequence length="90" mass="8660">MTSTAGGTSQAPPISSPWNQGYSGASGIPPWQGSGMMGVPPPVPPPMGVAPPPPPPTSGGAAPQVNAFDFSALAAVGLPSLLAPPPPPPS</sequence>
<dbReference type="Proteomes" id="UP000695022">
    <property type="component" value="Unplaced"/>
</dbReference>
<feature type="region of interest" description="Disordered" evidence="1">
    <location>
        <begin position="1"/>
        <end position="64"/>
    </location>
</feature>
<feature type="compositionally biased region" description="Pro residues" evidence="1">
    <location>
        <begin position="39"/>
        <end position="57"/>
    </location>
</feature>
<dbReference type="RefSeq" id="XP_014669626.1">
    <property type="nucleotide sequence ID" value="XM_014814140.1"/>
</dbReference>
<gene>
    <name evidence="3" type="primary">LOC106810705</name>
</gene>
<reference evidence="3" key="1">
    <citation type="submission" date="2025-08" db="UniProtKB">
        <authorList>
            <consortium name="RefSeq"/>
        </authorList>
    </citation>
    <scope>IDENTIFICATION</scope>
</reference>
<organism evidence="2 3">
    <name type="scientific">Priapulus caudatus</name>
    <name type="common">Priapulid worm</name>
    <dbReference type="NCBI Taxonomy" id="37621"/>
    <lineage>
        <taxon>Eukaryota</taxon>
        <taxon>Metazoa</taxon>
        <taxon>Ecdysozoa</taxon>
        <taxon>Scalidophora</taxon>
        <taxon>Priapulida</taxon>
        <taxon>Priapulimorpha</taxon>
        <taxon>Priapulimorphida</taxon>
        <taxon>Priapulidae</taxon>
        <taxon>Priapulus</taxon>
    </lineage>
</organism>
<feature type="compositionally biased region" description="Polar residues" evidence="1">
    <location>
        <begin position="1"/>
        <end position="23"/>
    </location>
</feature>
<name>A0ABM1EBQ5_PRICU</name>
<evidence type="ECO:0000256" key="1">
    <source>
        <dbReference type="SAM" id="MobiDB-lite"/>
    </source>
</evidence>
<evidence type="ECO:0000313" key="3">
    <source>
        <dbReference type="RefSeq" id="XP_014669626.1"/>
    </source>
</evidence>
<dbReference type="GeneID" id="106810705"/>